<proteinExistence type="predicted"/>
<evidence type="ECO:0000313" key="2">
    <source>
        <dbReference type="Proteomes" id="UP000579605"/>
    </source>
</evidence>
<organism evidence="1 2">
    <name type="scientific">Actinopolymorpha rutila</name>
    <dbReference type="NCBI Taxonomy" id="446787"/>
    <lineage>
        <taxon>Bacteria</taxon>
        <taxon>Bacillati</taxon>
        <taxon>Actinomycetota</taxon>
        <taxon>Actinomycetes</taxon>
        <taxon>Propionibacteriales</taxon>
        <taxon>Actinopolymorphaceae</taxon>
        <taxon>Actinopolymorpha</taxon>
    </lineage>
</organism>
<dbReference type="AlphaFoldDB" id="A0A852ZJR2"/>
<name>A0A852ZJR2_9ACTN</name>
<evidence type="ECO:0000313" key="1">
    <source>
        <dbReference type="EMBL" id="NYH93297.1"/>
    </source>
</evidence>
<sequence>MTTAGRSALGPVFALCEWAESNYAHAHAQGSGDESPM</sequence>
<comment type="caution">
    <text evidence="1">The sequence shown here is derived from an EMBL/GenBank/DDBJ whole genome shotgun (WGS) entry which is preliminary data.</text>
</comment>
<gene>
    <name evidence="1" type="ORF">F4554_005935</name>
</gene>
<keyword evidence="2" id="KW-1185">Reference proteome</keyword>
<protein>
    <submittedName>
        <fullName evidence="1">DNA-binding HxlR family transcriptional regulator</fullName>
    </submittedName>
</protein>
<dbReference type="EMBL" id="JACBZH010000001">
    <property type="protein sequence ID" value="NYH93297.1"/>
    <property type="molecule type" value="Genomic_DNA"/>
</dbReference>
<accession>A0A852ZJR2</accession>
<dbReference type="Proteomes" id="UP000579605">
    <property type="component" value="Unassembled WGS sequence"/>
</dbReference>
<dbReference type="GO" id="GO:0003677">
    <property type="term" value="F:DNA binding"/>
    <property type="evidence" value="ECO:0007669"/>
    <property type="project" value="UniProtKB-KW"/>
</dbReference>
<keyword evidence="1" id="KW-0238">DNA-binding</keyword>
<reference evidence="1 2" key="1">
    <citation type="submission" date="2020-07" db="EMBL/GenBank/DDBJ databases">
        <title>Sequencing the genomes of 1000 actinobacteria strains.</title>
        <authorList>
            <person name="Klenk H.-P."/>
        </authorList>
    </citation>
    <scope>NUCLEOTIDE SEQUENCE [LARGE SCALE GENOMIC DNA]</scope>
    <source>
        <strain evidence="1 2">DSM 18448</strain>
    </source>
</reference>